<dbReference type="GO" id="GO:0051259">
    <property type="term" value="P:protein complex oligomerization"/>
    <property type="evidence" value="ECO:0007669"/>
    <property type="project" value="InterPro"/>
</dbReference>
<dbReference type="InterPro" id="IPR004640">
    <property type="entry name" value="HscB"/>
</dbReference>
<dbReference type="GO" id="GO:1990230">
    <property type="term" value="C:iron-sulfur cluster transfer complex"/>
    <property type="evidence" value="ECO:0007669"/>
    <property type="project" value="TreeGrafter"/>
</dbReference>
<dbReference type="OrthoDB" id="287587at2"/>
<evidence type="ECO:0000313" key="6">
    <source>
        <dbReference type="EMBL" id="SIR52075.1"/>
    </source>
</evidence>
<dbReference type="Pfam" id="PF07743">
    <property type="entry name" value="HSCB_C"/>
    <property type="match status" value="1"/>
</dbReference>
<dbReference type="GO" id="GO:0044571">
    <property type="term" value="P:[2Fe-2S] cluster assembly"/>
    <property type="evidence" value="ECO:0007669"/>
    <property type="project" value="InterPro"/>
</dbReference>
<gene>
    <name evidence="4" type="primary">hscB</name>
    <name evidence="6" type="ORF">SAMN05421829_11849</name>
</gene>
<dbReference type="PANTHER" id="PTHR14021:SF15">
    <property type="entry name" value="IRON-SULFUR CLUSTER CO-CHAPERONE PROTEIN HSCB"/>
    <property type="match status" value="1"/>
</dbReference>
<dbReference type="GO" id="GO:0006457">
    <property type="term" value="P:protein folding"/>
    <property type="evidence" value="ECO:0007669"/>
    <property type="project" value="UniProtKB-UniRule"/>
</dbReference>
<sequence length="177" mass="20603">MSIDLQQDFFGLFGLHRRFRIDEAALEFAYHDLQGRVHPDRFAHLPDSEKRLSMQWATQVNEGFRTLRKPLPRATYLLELLGIDAGLHTNTAMSPTFLMEQMEWREAVEEARAAGDSEELAQLHTRLRQHSREVFDELARQCDDEQDYAGAAETVRRLMFMEKLQHEIDDALEALES</sequence>
<dbReference type="STRING" id="34027.SAMN05421829_11849"/>
<dbReference type="Gene3D" id="1.10.287.110">
    <property type="entry name" value="DnaJ domain"/>
    <property type="match status" value="1"/>
</dbReference>
<keyword evidence="7" id="KW-1185">Reference proteome</keyword>
<feature type="domain" description="Co-chaperone HscB C-terminal oligomerisation" evidence="5">
    <location>
        <begin position="93"/>
        <end position="169"/>
    </location>
</feature>
<dbReference type="CDD" id="cd06257">
    <property type="entry name" value="DnaJ"/>
    <property type="match status" value="1"/>
</dbReference>
<dbReference type="InterPro" id="IPR009073">
    <property type="entry name" value="HscB_oligo_C"/>
</dbReference>
<organism evidence="6 7">
    <name type="scientific">Aromatoleum tolulyticum</name>
    <dbReference type="NCBI Taxonomy" id="34027"/>
    <lineage>
        <taxon>Bacteria</taxon>
        <taxon>Pseudomonadati</taxon>
        <taxon>Pseudomonadota</taxon>
        <taxon>Betaproteobacteria</taxon>
        <taxon>Rhodocyclales</taxon>
        <taxon>Rhodocyclaceae</taxon>
        <taxon>Aromatoleum</taxon>
    </lineage>
</organism>
<dbReference type="RefSeq" id="WP_076604015.1">
    <property type="nucleotide sequence ID" value="NZ_FTMD01000018.1"/>
</dbReference>
<evidence type="ECO:0000256" key="4">
    <source>
        <dbReference type="HAMAP-Rule" id="MF_00682"/>
    </source>
</evidence>
<dbReference type="SUPFAM" id="SSF47144">
    <property type="entry name" value="HSC20 (HSCB), C-terminal oligomerisation domain"/>
    <property type="match status" value="1"/>
</dbReference>
<dbReference type="Proteomes" id="UP000186819">
    <property type="component" value="Unassembled WGS sequence"/>
</dbReference>
<comment type="similarity">
    <text evidence="1 4">Belongs to the HscB family.</text>
</comment>
<evidence type="ECO:0000256" key="3">
    <source>
        <dbReference type="ARBA" id="ARBA00025596"/>
    </source>
</evidence>
<evidence type="ECO:0000256" key="2">
    <source>
        <dbReference type="ARBA" id="ARBA00023186"/>
    </source>
</evidence>
<dbReference type="PANTHER" id="PTHR14021">
    <property type="entry name" value="IRON-SULFUR CLUSTER CO-CHAPERONE PROTEIN HSCB"/>
    <property type="match status" value="1"/>
</dbReference>
<dbReference type="InterPro" id="IPR036869">
    <property type="entry name" value="J_dom_sf"/>
</dbReference>
<dbReference type="NCBIfam" id="TIGR00714">
    <property type="entry name" value="hscB"/>
    <property type="match status" value="1"/>
</dbReference>
<comment type="function">
    <text evidence="3 4">Co-chaperone involved in the maturation of iron-sulfur cluster-containing proteins. Seems to help targeting proteins to be folded toward HscA.</text>
</comment>
<dbReference type="AlphaFoldDB" id="A0A1N7BL36"/>
<dbReference type="HAMAP" id="MF_00682">
    <property type="entry name" value="HscB"/>
    <property type="match status" value="1"/>
</dbReference>
<dbReference type="GO" id="GO:0051087">
    <property type="term" value="F:protein-folding chaperone binding"/>
    <property type="evidence" value="ECO:0007669"/>
    <property type="project" value="InterPro"/>
</dbReference>
<accession>A0A1N7BL36</accession>
<dbReference type="InterPro" id="IPR036386">
    <property type="entry name" value="HscB_C_sf"/>
</dbReference>
<dbReference type="Gene3D" id="1.20.1280.20">
    <property type="entry name" value="HscB, C-terminal domain"/>
    <property type="match status" value="1"/>
</dbReference>
<dbReference type="SUPFAM" id="SSF46565">
    <property type="entry name" value="Chaperone J-domain"/>
    <property type="match status" value="1"/>
</dbReference>
<proteinExistence type="inferred from homology"/>
<evidence type="ECO:0000313" key="7">
    <source>
        <dbReference type="Proteomes" id="UP000186819"/>
    </source>
</evidence>
<protein>
    <recommendedName>
        <fullName evidence="4">Co-chaperone protein HscB homolog</fullName>
    </recommendedName>
</protein>
<evidence type="ECO:0000259" key="5">
    <source>
        <dbReference type="Pfam" id="PF07743"/>
    </source>
</evidence>
<keyword evidence="2 4" id="KW-0143">Chaperone</keyword>
<reference evidence="7" key="1">
    <citation type="submission" date="2017-01" db="EMBL/GenBank/DDBJ databases">
        <authorList>
            <person name="Varghese N."/>
            <person name="Submissions S."/>
        </authorList>
    </citation>
    <scope>NUCLEOTIDE SEQUENCE [LARGE SCALE GENOMIC DNA]</scope>
    <source>
        <strain evidence="7">ATCC 51758</strain>
    </source>
</reference>
<dbReference type="EMBL" id="FTMD01000018">
    <property type="protein sequence ID" value="SIR52075.1"/>
    <property type="molecule type" value="Genomic_DNA"/>
</dbReference>
<dbReference type="GO" id="GO:0001671">
    <property type="term" value="F:ATPase activator activity"/>
    <property type="evidence" value="ECO:0007669"/>
    <property type="project" value="InterPro"/>
</dbReference>
<dbReference type="NCBIfam" id="NF002935">
    <property type="entry name" value="PRK03578.1"/>
    <property type="match status" value="1"/>
</dbReference>
<comment type="subunit">
    <text evidence="4">Interacts with HscA and stimulates its ATPase activity.</text>
</comment>
<evidence type="ECO:0000256" key="1">
    <source>
        <dbReference type="ARBA" id="ARBA00010476"/>
    </source>
</evidence>
<dbReference type="InterPro" id="IPR001623">
    <property type="entry name" value="DnaJ_domain"/>
</dbReference>
<name>A0A1N7BL36_9RHOO</name>